<evidence type="ECO:0000259" key="3">
    <source>
        <dbReference type="PROSITE" id="PS51762"/>
    </source>
</evidence>
<dbReference type="SUPFAM" id="SSF49899">
    <property type="entry name" value="Concanavalin A-like lectins/glucanases"/>
    <property type="match status" value="1"/>
</dbReference>
<gene>
    <name evidence="4" type="ORF">QLS65_15860</name>
</gene>
<name>A0ABT6VDQ0_9FLAO</name>
<comment type="caution">
    <text evidence="4">The sequence shown here is derived from an EMBL/GenBank/DDBJ whole genome shotgun (WGS) entry which is preliminary data.</text>
</comment>
<sequence length="362" mass="39286">MGNNMVLQFSKNKNYMFLLALANFFMLFSCSGTNNTEEETVTAPSNLSVSATVAGATAQNPNGDGSGTVNFNISATNATSYKILLGNGETKELTNGSFTYTYTTAGTNTYVIYVSAYNSGQFVSSTISVTVFVDSALVWSDEFNVNGAPDSSKWGYDLGAGGWGNNESQYYTNRLENVIVQDGLLKIKTLKESFSGSNYTSARILSKDKFSFKYGRVEIKAKLALGAGTWSALWMLGSNISTTAWPACGEVDIMEHVGNSQNRVHGSLHSPGRSGNTPDTSTVMVPNASTEFHIYSIDWSATSIKFYVDNQLFYTFANSASLPFNQNFFLIINCAMGGNFGGAIDPNFTASTFEVDYIRVYN</sequence>
<dbReference type="InterPro" id="IPR050546">
    <property type="entry name" value="Glycosyl_Hydrlase_16"/>
</dbReference>
<reference evidence="4 5" key="1">
    <citation type="submission" date="2023-04" db="EMBL/GenBank/DDBJ databases">
        <title>Two novel species of Flavobacterium.</title>
        <authorList>
            <person name="Liu Q."/>
            <person name="Xin Y.-H."/>
        </authorList>
    </citation>
    <scope>NUCLEOTIDE SEQUENCE [LARGE SCALE GENOMIC DNA]</scope>
    <source>
        <strain evidence="4 5">LB1P51</strain>
    </source>
</reference>
<dbReference type="PANTHER" id="PTHR10963">
    <property type="entry name" value="GLYCOSYL HYDROLASE-RELATED"/>
    <property type="match status" value="1"/>
</dbReference>
<organism evidence="4 5">
    <name type="scientific">Flavobacterium algoritolerans</name>
    <dbReference type="NCBI Taxonomy" id="3041254"/>
    <lineage>
        <taxon>Bacteria</taxon>
        <taxon>Pseudomonadati</taxon>
        <taxon>Bacteroidota</taxon>
        <taxon>Flavobacteriia</taxon>
        <taxon>Flavobacteriales</taxon>
        <taxon>Flavobacteriaceae</taxon>
        <taxon>Flavobacterium</taxon>
    </lineage>
</organism>
<dbReference type="InterPro" id="IPR013783">
    <property type="entry name" value="Ig-like_fold"/>
</dbReference>
<feature type="chain" id="PRO_5046823091" evidence="2">
    <location>
        <begin position="37"/>
        <end position="362"/>
    </location>
</feature>
<dbReference type="InterPro" id="IPR000757">
    <property type="entry name" value="Beta-glucanase-like"/>
</dbReference>
<dbReference type="CDD" id="cd00146">
    <property type="entry name" value="PKD"/>
    <property type="match status" value="1"/>
</dbReference>
<protein>
    <submittedName>
        <fullName evidence="4">Family 16 glycosylhydrolase</fullName>
    </submittedName>
</protein>
<dbReference type="PANTHER" id="PTHR10963:SF55">
    <property type="entry name" value="GLYCOSIDE HYDROLASE FAMILY 16 PROTEIN"/>
    <property type="match status" value="1"/>
</dbReference>
<accession>A0ABT6VDQ0</accession>
<keyword evidence="2" id="KW-0732">Signal</keyword>
<dbReference type="PROSITE" id="PS51762">
    <property type="entry name" value="GH16_2"/>
    <property type="match status" value="1"/>
</dbReference>
<dbReference type="Gene3D" id="2.60.40.10">
    <property type="entry name" value="Immunoglobulins"/>
    <property type="match status" value="1"/>
</dbReference>
<dbReference type="Gene3D" id="2.60.120.200">
    <property type="match status" value="1"/>
</dbReference>
<dbReference type="CDD" id="cd08023">
    <property type="entry name" value="GH16_laminarinase_like"/>
    <property type="match status" value="1"/>
</dbReference>
<dbReference type="Proteomes" id="UP001243403">
    <property type="component" value="Unassembled WGS sequence"/>
</dbReference>
<dbReference type="RefSeq" id="WP_282718650.1">
    <property type="nucleotide sequence ID" value="NZ_JASCRZ010000010.1"/>
</dbReference>
<evidence type="ECO:0000256" key="1">
    <source>
        <dbReference type="ARBA" id="ARBA00006865"/>
    </source>
</evidence>
<keyword evidence="5" id="KW-1185">Reference proteome</keyword>
<proteinExistence type="inferred from homology"/>
<evidence type="ECO:0000256" key="2">
    <source>
        <dbReference type="SAM" id="SignalP"/>
    </source>
</evidence>
<feature type="domain" description="GH16" evidence="3">
    <location>
        <begin position="116"/>
        <end position="362"/>
    </location>
</feature>
<evidence type="ECO:0000313" key="5">
    <source>
        <dbReference type="Proteomes" id="UP001243403"/>
    </source>
</evidence>
<dbReference type="Pfam" id="PF00722">
    <property type="entry name" value="Glyco_hydro_16"/>
    <property type="match status" value="1"/>
</dbReference>
<evidence type="ECO:0000313" key="4">
    <source>
        <dbReference type="EMBL" id="MDI5896369.1"/>
    </source>
</evidence>
<dbReference type="EMBL" id="JASCRZ010000010">
    <property type="protein sequence ID" value="MDI5896369.1"/>
    <property type="molecule type" value="Genomic_DNA"/>
</dbReference>
<comment type="similarity">
    <text evidence="1">Belongs to the glycosyl hydrolase 16 family.</text>
</comment>
<dbReference type="InterPro" id="IPR013320">
    <property type="entry name" value="ConA-like_dom_sf"/>
</dbReference>
<feature type="signal peptide" evidence="2">
    <location>
        <begin position="1"/>
        <end position="36"/>
    </location>
</feature>